<dbReference type="EMBL" id="FRBW01000002">
    <property type="protein sequence ID" value="SHM38952.1"/>
    <property type="molecule type" value="Genomic_DNA"/>
</dbReference>
<keyword evidence="3" id="KW-0804">Transcription</keyword>
<dbReference type="Proteomes" id="UP000186002">
    <property type="component" value="Unassembled WGS sequence"/>
</dbReference>
<dbReference type="Pfam" id="PF07729">
    <property type="entry name" value="FCD"/>
    <property type="match status" value="1"/>
</dbReference>
<reference evidence="5 6" key="1">
    <citation type="submission" date="2016-11" db="EMBL/GenBank/DDBJ databases">
        <authorList>
            <person name="Jaros S."/>
            <person name="Januszkiewicz K."/>
            <person name="Wedrychowicz H."/>
        </authorList>
    </citation>
    <scope>NUCLEOTIDE SEQUENCE [LARGE SCALE GENOMIC DNA]</scope>
    <source>
        <strain evidence="5 6">DSM 22153</strain>
    </source>
</reference>
<dbReference type="AlphaFoldDB" id="A0A1M7IDV9"/>
<dbReference type="GO" id="GO:0003677">
    <property type="term" value="F:DNA binding"/>
    <property type="evidence" value="ECO:0007669"/>
    <property type="project" value="UniProtKB-KW"/>
</dbReference>
<dbReference type="Gene3D" id="1.20.120.530">
    <property type="entry name" value="GntR ligand-binding domain-like"/>
    <property type="match status" value="1"/>
</dbReference>
<keyword evidence="2" id="KW-0238">DNA-binding</keyword>
<dbReference type="InterPro" id="IPR011711">
    <property type="entry name" value="GntR_C"/>
</dbReference>
<proteinExistence type="predicted"/>
<dbReference type="GO" id="GO:0003700">
    <property type="term" value="F:DNA-binding transcription factor activity"/>
    <property type="evidence" value="ECO:0007669"/>
    <property type="project" value="InterPro"/>
</dbReference>
<dbReference type="InterPro" id="IPR000524">
    <property type="entry name" value="Tscrpt_reg_HTH_GntR"/>
</dbReference>
<evidence type="ECO:0000256" key="3">
    <source>
        <dbReference type="ARBA" id="ARBA00023163"/>
    </source>
</evidence>
<dbReference type="OrthoDB" id="9788098at2"/>
<dbReference type="PANTHER" id="PTHR43537:SF6">
    <property type="entry name" value="HTH-TYPE TRANSCRIPTIONAL REPRESSOR RSPR"/>
    <property type="match status" value="1"/>
</dbReference>
<evidence type="ECO:0000313" key="5">
    <source>
        <dbReference type="EMBL" id="SHM38952.1"/>
    </source>
</evidence>
<dbReference type="SUPFAM" id="SSF46785">
    <property type="entry name" value="Winged helix' DNA-binding domain"/>
    <property type="match status" value="1"/>
</dbReference>
<organism evidence="5 6">
    <name type="scientific">Roseibium suaedae</name>
    <dbReference type="NCBI Taxonomy" id="735517"/>
    <lineage>
        <taxon>Bacteria</taxon>
        <taxon>Pseudomonadati</taxon>
        <taxon>Pseudomonadota</taxon>
        <taxon>Alphaproteobacteria</taxon>
        <taxon>Hyphomicrobiales</taxon>
        <taxon>Stappiaceae</taxon>
        <taxon>Roseibium</taxon>
    </lineage>
</organism>
<dbReference type="PANTHER" id="PTHR43537">
    <property type="entry name" value="TRANSCRIPTIONAL REGULATOR, GNTR FAMILY"/>
    <property type="match status" value="1"/>
</dbReference>
<sequence>MLEKGPLKALEPLQRQSVADTVFETLYRQILSLDLPPATKMSEAEVAKALGVSRQPVRDAFYRLSKLGFLLIRPQRATTVTQISESAVYQARFVRNAIEVQTVQVACDTLTSTDLAALDGIMNRQKQAVEEQDPETFHRYDDLFHKEICDRSGLEFAWDIIRENKAHMDRVRFLSLAFASRDAFEDHIRVLDALKTHDKNRAVEAMSQHLARIKEQLPRIRRNYEEFFVNEASSD</sequence>
<dbReference type="PROSITE" id="PS50949">
    <property type="entry name" value="HTH_GNTR"/>
    <property type="match status" value="1"/>
</dbReference>
<dbReference type="InterPro" id="IPR036390">
    <property type="entry name" value="WH_DNA-bd_sf"/>
</dbReference>
<dbReference type="InterPro" id="IPR036388">
    <property type="entry name" value="WH-like_DNA-bd_sf"/>
</dbReference>
<evidence type="ECO:0000259" key="4">
    <source>
        <dbReference type="PROSITE" id="PS50949"/>
    </source>
</evidence>
<evidence type="ECO:0000256" key="2">
    <source>
        <dbReference type="ARBA" id="ARBA00023125"/>
    </source>
</evidence>
<dbReference type="Pfam" id="PF00392">
    <property type="entry name" value="GntR"/>
    <property type="match status" value="1"/>
</dbReference>
<evidence type="ECO:0000256" key="1">
    <source>
        <dbReference type="ARBA" id="ARBA00023015"/>
    </source>
</evidence>
<evidence type="ECO:0000313" key="6">
    <source>
        <dbReference type="Proteomes" id="UP000186002"/>
    </source>
</evidence>
<dbReference type="InterPro" id="IPR008920">
    <property type="entry name" value="TF_FadR/GntR_C"/>
</dbReference>
<dbReference type="SUPFAM" id="SSF48008">
    <property type="entry name" value="GntR ligand-binding domain-like"/>
    <property type="match status" value="1"/>
</dbReference>
<accession>A0A1M7IDV9</accession>
<gene>
    <name evidence="5" type="ORF">SAMN05444272_2507</name>
</gene>
<keyword evidence="6" id="KW-1185">Reference proteome</keyword>
<protein>
    <submittedName>
        <fullName evidence="5">Transcriptional regulator, GntR family</fullName>
    </submittedName>
</protein>
<feature type="domain" description="HTH gntR-type" evidence="4">
    <location>
        <begin position="16"/>
        <end position="83"/>
    </location>
</feature>
<name>A0A1M7IDV9_9HYPH</name>
<dbReference type="Gene3D" id="1.10.10.10">
    <property type="entry name" value="Winged helix-like DNA-binding domain superfamily/Winged helix DNA-binding domain"/>
    <property type="match status" value="1"/>
</dbReference>
<dbReference type="SMART" id="SM00895">
    <property type="entry name" value="FCD"/>
    <property type="match status" value="1"/>
</dbReference>
<dbReference type="SMART" id="SM00345">
    <property type="entry name" value="HTH_GNTR"/>
    <property type="match status" value="1"/>
</dbReference>
<keyword evidence="1" id="KW-0805">Transcription regulation</keyword>
<dbReference type="STRING" id="735517.SAMN05444272_2507"/>